<name>A0A1Z4VMG7_9GAMM</name>
<dbReference type="KEGG" id="ttc:FOKN1_0405"/>
<proteinExistence type="predicted"/>
<dbReference type="EMBL" id="AP018052">
    <property type="protein sequence ID" value="BAZ92809.1"/>
    <property type="molecule type" value="Genomic_DNA"/>
</dbReference>
<evidence type="ECO:0000313" key="2">
    <source>
        <dbReference type="Proteomes" id="UP000218765"/>
    </source>
</evidence>
<dbReference type="Proteomes" id="UP000218765">
    <property type="component" value="Chromosome"/>
</dbReference>
<keyword evidence="1" id="KW-0378">Hydrolase</keyword>
<dbReference type="RefSeq" id="WP_096364223.1">
    <property type="nucleotide sequence ID" value="NZ_AP018052.1"/>
</dbReference>
<gene>
    <name evidence="1" type="ORF">FOKN1_0405</name>
</gene>
<accession>A0A1Z4VMG7</accession>
<dbReference type="GO" id="GO:0006508">
    <property type="term" value="P:proteolysis"/>
    <property type="evidence" value="ECO:0007669"/>
    <property type="project" value="UniProtKB-KW"/>
</dbReference>
<organism evidence="1 2">
    <name type="scientific">Thiohalobacter thiocyanaticus</name>
    <dbReference type="NCBI Taxonomy" id="585455"/>
    <lineage>
        <taxon>Bacteria</taxon>
        <taxon>Pseudomonadati</taxon>
        <taxon>Pseudomonadota</taxon>
        <taxon>Gammaproteobacteria</taxon>
        <taxon>Thiohalobacterales</taxon>
        <taxon>Thiohalobacteraceae</taxon>
        <taxon>Thiohalobacter</taxon>
    </lineage>
</organism>
<dbReference type="AlphaFoldDB" id="A0A1Z4VMG7"/>
<protein>
    <submittedName>
        <fullName evidence="1">Serine protease</fullName>
    </submittedName>
</protein>
<dbReference type="OrthoDB" id="9857495at2"/>
<keyword evidence="2" id="KW-1185">Reference proteome</keyword>
<keyword evidence="1" id="KW-0645">Protease</keyword>
<dbReference type="GO" id="GO:0008233">
    <property type="term" value="F:peptidase activity"/>
    <property type="evidence" value="ECO:0007669"/>
    <property type="project" value="UniProtKB-KW"/>
</dbReference>
<reference evidence="1 2" key="1">
    <citation type="submission" date="2017-05" db="EMBL/GenBank/DDBJ databases">
        <title>Thiocyanate degradation by Thiohalobacter thiocyanaticus FOKN1.</title>
        <authorList>
            <person name="Oshiki M."/>
            <person name="Fukushima T."/>
            <person name="Kawano S."/>
            <person name="Nakagawa J."/>
        </authorList>
    </citation>
    <scope>NUCLEOTIDE SEQUENCE [LARGE SCALE GENOMIC DNA]</scope>
    <source>
        <strain evidence="1 2">FOKN1</strain>
    </source>
</reference>
<evidence type="ECO:0000313" key="1">
    <source>
        <dbReference type="EMBL" id="BAZ92809.1"/>
    </source>
</evidence>
<sequence length="108" mass="12581">MPEHNTAPKWDVALAALAEDEYGKKQVPLKLNDFRRLATEYRIRFDDIMVTLFELVRHGHWRYLDRDGNPVDLPADTLDKLYVNRRLQEVDLQDFDGGWEPLTRAAAG</sequence>